<gene>
    <name evidence="9" type="ORF">BEU04_00095</name>
</gene>
<accession>A0A1J5U2I5</accession>
<evidence type="ECO:0000313" key="9">
    <source>
        <dbReference type="EMBL" id="OIR20252.1"/>
    </source>
</evidence>
<proteinExistence type="inferred from homology"/>
<evidence type="ECO:0000313" key="10">
    <source>
        <dbReference type="Proteomes" id="UP000183815"/>
    </source>
</evidence>
<dbReference type="Proteomes" id="UP000183815">
    <property type="component" value="Unassembled WGS sequence"/>
</dbReference>
<dbReference type="InterPro" id="IPR002638">
    <property type="entry name" value="Quinolinate_PRibosylTrfase_C"/>
</dbReference>
<evidence type="ECO:0000259" key="7">
    <source>
        <dbReference type="Pfam" id="PF01729"/>
    </source>
</evidence>
<comment type="pathway">
    <text evidence="1 6">Cofactor biosynthesis; NAD(+) biosynthesis; nicotinate D-ribonucleotide from quinolinate: step 1/1.</text>
</comment>
<feature type="domain" description="Quinolinate phosphoribosyl transferase C-terminal" evidence="7">
    <location>
        <begin position="105"/>
        <end position="272"/>
    </location>
</feature>
<dbReference type="PIRSF" id="PIRSF006250">
    <property type="entry name" value="NadC_ModD"/>
    <property type="match status" value="1"/>
</dbReference>
<dbReference type="InterPro" id="IPR004393">
    <property type="entry name" value="NadC"/>
</dbReference>
<evidence type="ECO:0000256" key="5">
    <source>
        <dbReference type="ARBA" id="ARBA00022679"/>
    </source>
</evidence>
<dbReference type="PANTHER" id="PTHR32179:SF3">
    <property type="entry name" value="NICOTINATE-NUCLEOTIDE PYROPHOSPHORYLASE [CARBOXYLATING]"/>
    <property type="match status" value="1"/>
</dbReference>
<dbReference type="FunFam" id="3.20.20.70:FF:000030">
    <property type="entry name" value="Nicotinate-nucleotide pyrophosphorylase, carboxylating"/>
    <property type="match status" value="1"/>
</dbReference>
<dbReference type="CDD" id="cd01568">
    <property type="entry name" value="QPRTase_NadC"/>
    <property type="match status" value="1"/>
</dbReference>
<comment type="subunit">
    <text evidence="6">Hexamer formed by 3 homodimers.</text>
</comment>
<protein>
    <recommendedName>
        <fullName evidence="6">Nicotinate-nucleotide pyrophosphorylase [carboxylating]</fullName>
        <ecNumber evidence="6">2.4.2.19</ecNumber>
    </recommendedName>
    <alternativeName>
        <fullName evidence="6">Quinolinate phosphoribosyltransferase [decarboxylating]</fullName>
    </alternativeName>
</protein>
<reference evidence="9 10" key="1">
    <citation type="submission" date="2016-08" db="EMBL/GenBank/DDBJ databases">
        <title>New Insights into Marine Group III Euryarchaeota, from dark to light.</title>
        <authorList>
            <person name="Haro-Moreno J.M."/>
            <person name="Rodriguez-Valera F."/>
            <person name="Lopez-Garcia P."/>
            <person name="Moreira D."/>
            <person name="Martin-Cuadrado A.B."/>
        </authorList>
    </citation>
    <scope>NUCLEOTIDE SEQUENCE [LARGE SCALE GENOMIC DNA]</scope>
    <source>
        <strain evidence="9">CG-Bathy1</strain>
    </source>
</reference>
<dbReference type="GO" id="GO:0009435">
    <property type="term" value="P:NAD+ biosynthetic process"/>
    <property type="evidence" value="ECO:0007669"/>
    <property type="project" value="UniProtKB-UniPathway"/>
</dbReference>
<dbReference type="UniPathway" id="UPA00253">
    <property type="reaction ID" value="UER00331"/>
</dbReference>
<name>A0A1J5U2I5_9ARCH</name>
<evidence type="ECO:0000259" key="8">
    <source>
        <dbReference type="Pfam" id="PF02749"/>
    </source>
</evidence>
<dbReference type="Gene3D" id="3.90.1170.20">
    <property type="entry name" value="Quinolinate phosphoribosyl transferase, N-terminal domain"/>
    <property type="match status" value="1"/>
</dbReference>
<dbReference type="Pfam" id="PF01729">
    <property type="entry name" value="QRPTase_C"/>
    <property type="match status" value="1"/>
</dbReference>
<dbReference type="AlphaFoldDB" id="A0A1J5U2I5"/>
<dbReference type="GO" id="GO:0004514">
    <property type="term" value="F:nicotinate-nucleotide diphosphorylase (carboxylating) activity"/>
    <property type="evidence" value="ECO:0007669"/>
    <property type="project" value="UniProtKB-EC"/>
</dbReference>
<dbReference type="InterPro" id="IPR013785">
    <property type="entry name" value="Aldolase_TIM"/>
</dbReference>
<dbReference type="InterPro" id="IPR022412">
    <property type="entry name" value="Quinolinate_PRibosylTrfase_N"/>
</dbReference>
<feature type="domain" description="Quinolinate phosphoribosyl transferase N-terminal" evidence="8">
    <location>
        <begin position="22"/>
        <end position="103"/>
    </location>
</feature>
<dbReference type="EMBL" id="MIYU01000001">
    <property type="protein sequence ID" value="OIR20252.1"/>
    <property type="molecule type" value="Genomic_DNA"/>
</dbReference>
<comment type="caution">
    <text evidence="9">The sequence shown here is derived from an EMBL/GenBank/DDBJ whole genome shotgun (WGS) entry which is preliminary data.</text>
</comment>
<organism evidence="9 10">
    <name type="scientific">Marine Group III euryarchaeote CG-Bathy1</name>
    <dbReference type="NCBI Taxonomy" id="1889001"/>
    <lineage>
        <taxon>Archaea</taxon>
        <taxon>Methanobacteriati</taxon>
        <taxon>Thermoplasmatota</taxon>
        <taxon>Thermoplasmata</taxon>
        <taxon>Candidatus Thermoprofundales</taxon>
    </lineage>
</organism>
<dbReference type="SUPFAM" id="SSF54675">
    <property type="entry name" value="Nicotinate/Quinolinate PRTase N-terminal domain-like"/>
    <property type="match status" value="1"/>
</dbReference>
<dbReference type="NCBIfam" id="TIGR00078">
    <property type="entry name" value="nadC"/>
    <property type="match status" value="1"/>
</dbReference>
<dbReference type="PANTHER" id="PTHR32179">
    <property type="entry name" value="NICOTINATE-NUCLEOTIDE PYROPHOSPHORYLASE [CARBOXYLATING]"/>
    <property type="match status" value="1"/>
</dbReference>
<comment type="catalytic activity">
    <reaction evidence="6">
        <text>nicotinate beta-D-ribonucleotide + CO2 + diphosphate = quinolinate + 5-phospho-alpha-D-ribose 1-diphosphate + 2 H(+)</text>
        <dbReference type="Rhea" id="RHEA:12733"/>
        <dbReference type="ChEBI" id="CHEBI:15378"/>
        <dbReference type="ChEBI" id="CHEBI:16526"/>
        <dbReference type="ChEBI" id="CHEBI:29959"/>
        <dbReference type="ChEBI" id="CHEBI:33019"/>
        <dbReference type="ChEBI" id="CHEBI:57502"/>
        <dbReference type="ChEBI" id="CHEBI:58017"/>
        <dbReference type="EC" id="2.4.2.19"/>
    </reaction>
</comment>
<evidence type="ECO:0000256" key="3">
    <source>
        <dbReference type="ARBA" id="ARBA00022642"/>
    </source>
</evidence>
<keyword evidence="4 6" id="KW-0328">Glycosyltransferase</keyword>
<keyword evidence="3 6" id="KW-0662">Pyridine nucleotide biosynthesis</keyword>
<dbReference type="InterPro" id="IPR037128">
    <property type="entry name" value="Quinolinate_PRibosylTase_N_sf"/>
</dbReference>
<keyword evidence="5 6" id="KW-0808">Transferase</keyword>
<evidence type="ECO:0000256" key="2">
    <source>
        <dbReference type="ARBA" id="ARBA00009400"/>
    </source>
</evidence>
<dbReference type="EC" id="2.4.2.19" evidence="6"/>
<comment type="function">
    <text evidence="6">Involved in the catabolism of quinolinic acid (QA).</text>
</comment>
<dbReference type="GO" id="GO:0034213">
    <property type="term" value="P:quinolinate catabolic process"/>
    <property type="evidence" value="ECO:0007669"/>
    <property type="project" value="TreeGrafter"/>
</dbReference>
<dbReference type="SUPFAM" id="SSF51690">
    <property type="entry name" value="Nicotinate/Quinolinate PRTase C-terminal domain-like"/>
    <property type="match status" value="1"/>
</dbReference>
<sequence length="277" mass="30601">MNTEKVSSLLDSWIDEDSALKDVTTQLIDSKKNAEFIVTGGPGVLSGSIITTHLMSKVGLICKFLKSDGDSISNNETIALISGEFNLILSRERLFLNLLSHLSGISTLTKEIVDIVNSTNSNTTVLATRKTTPGLRFLEKEAVIHGGGAPHRFDLNEAILVKDNHLNFIDNLETYVKNAKNKYPDKKIEVEADTINQALTFVHLPIDRLMLDNFTPKEAKKAYSKIKEINPSLEIEISGGLNKKNILDYVNCADFLSLSCLTMNAPPIDFSIHVNKN</sequence>
<comment type="similarity">
    <text evidence="2 6">Belongs to the NadC/ModD family.</text>
</comment>
<dbReference type="InterPro" id="IPR036068">
    <property type="entry name" value="Nicotinate_pribotase-like_C"/>
</dbReference>
<dbReference type="InterPro" id="IPR027277">
    <property type="entry name" value="NadC/ModD"/>
</dbReference>
<evidence type="ECO:0000256" key="4">
    <source>
        <dbReference type="ARBA" id="ARBA00022676"/>
    </source>
</evidence>
<dbReference type="GO" id="GO:0005737">
    <property type="term" value="C:cytoplasm"/>
    <property type="evidence" value="ECO:0007669"/>
    <property type="project" value="TreeGrafter"/>
</dbReference>
<dbReference type="Pfam" id="PF02749">
    <property type="entry name" value="QRPTase_N"/>
    <property type="match status" value="1"/>
</dbReference>
<dbReference type="Gene3D" id="3.20.20.70">
    <property type="entry name" value="Aldolase class I"/>
    <property type="match status" value="1"/>
</dbReference>
<evidence type="ECO:0000256" key="1">
    <source>
        <dbReference type="ARBA" id="ARBA00004893"/>
    </source>
</evidence>
<evidence type="ECO:0000256" key="6">
    <source>
        <dbReference type="PIRNR" id="PIRNR006250"/>
    </source>
</evidence>